<dbReference type="GO" id="GO:0007155">
    <property type="term" value="P:cell adhesion"/>
    <property type="evidence" value="ECO:0007669"/>
    <property type="project" value="UniProtKB-KW"/>
</dbReference>
<dbReference type="OrthoDB" id="5983572at2759"/>
<feature type="domain" description="SH3" evidence="11">
    <location>
        <begin position="8"/>
        <end position="70"/>
    </location>
</feature>
<protein>
    <recommendedName>
        <fullName evidence="11">SH3 domain-containing protein</fullName>
    </recommendedName>
</protein>
<comment type="similarity">
    <text evidence="3">Belongs to the CAS family.</text>
</comment>
<evidence type="ECO:0000256" key="5">
    <source>
        <dbReference type="ARBA" id="ARBA00022490"/>
    </source>
</evidence>
<dbReference type="PANTHER" id="PTHR10654:SF18">
    <property type="entry name" value="IP17195P"/>
    <property type="match status" value="1"/>
</dbReference>
<dbReference type="GO" id="GO:0005886">
    <property type="term" value="C:plasma membrane"/>
    <property type="evidence" value="ECO:0007669"/>
    <property type="project" value="TreeGrafter"/>
</dbReference>
<dbReference type="Gene3D" id="1.20.120.830">
    <property type="entry name" value="Serine-rich domain"/>
    <property type="match status" value="1"/>
</dbReference>
<dbReference type="Gene3D" id="2.30.30.40">
    <property type="entry name" value="SH3 Domains"/>
    <property type="match status" value="1"/>
</dbReference>
<evidence type="ECO:0000256" key="7">
    <source>
        <dbReference type="ARBA" id="ARBA00022889"/>
    </source>
</evidence>
<dbReference type="Gene3D" id="1.20.120.230">
    <property type="entry name" value="Alpha-catenin/vinculin-like"/>
    <property type="match status" value="1"/>
</dbReference>
<proteinExistence type="inferred from homology"/>
<evidence type="ECO:0000256" key="2">
    <source>
        <dbReference type="ARBA" id="ARBA00004496"/>
    </source>
</evidence>
<keyword evidence="4 9" id="KW-0728">SH3 domain</keyword>
<evidence type="ECO:0000256" key="10">
    <source>
        <dbReference type="SAM" id="MobiDB-lite"/>
    </source>
</evidence>
<evidence type="ECO:0000313" key="13">
    <source>
        <dbReference type="Proteomes" id="UP000494040"/>
    </source>
</evidence>
<dbReference type="Pfam" id="PF14604">
    <property type="entry name" value="SH3_9"/>
    <property type="match status" value="1"/>
</dbReference>
<dbReference type="GO" id="GO:0005737">
    <property type="term" value="C:cytoplasm"/>
    <property type="evidence" value="ECO:0007669"/>
    <property type="project" value="UniProtKB-SubCell"/>
</dbReference>
<sequence length="521" mass="58074">MPQADPVVNFQLCTALYDNIADSPDELSFKADDILIVIEQDTHGHDGWWVCMHKGRQGICPKNRLRLLSDAEQSLHRDLKVKSWHRAQKAGEQGYVYDMPQPTVLQQEQYDVPPSQPIPAQPLTEESYDVPKPVVGTGSLTPSSSISSLTTDSNRSSLIQQDYDVPRPSRTVVPQIVYDVPRGVEMGFDMTSALEWLGRLESDITGSISRILALTTVGWRTRAKLEPRLIEIKSYVSKLNSSLHDLTIFSRSVLAKHQESGLGTKLGPLVIALSKAELQIQESTKQLESVGWNVNALAVEEQETRNPDMLDNLVQCVASLIDDIRAIASFIQGNSTLLFKRNTPTCQPTSPEDVQYMNTMPHQDDPLPLKESDEVETKEENHILSTEDKKVVELYTGFYWTQANRLAQAIDEFLTTVTQNQPPKVFLAQCKAVVMEASHLLLLGESIERSLESSELKDEANTCNRFMSEFLSGLVNKTKSAAVQFPSVKAVQKMVDAVVELSRLPDRFKHSLASAARLAST</sequence>
<dbReference type="KEGG" id="clec:106663109"/>
<dbReference type="SMART" id="SM00326">
    <property type="entry name" value="SH3"/>
    <property type="match status" value="1"/>
</dbReference>
<evidence type="ECO:0000256" key="6">
    <source>
        <dbReference type="ARBA" id="ARBA00022553"/>
    </source>
</evidence>
<organism evidence="12 13">
    <name type="scientific">Cimex lectularius</name>
    <name type="common">Bed bug</name>
    <name type="synonym">Acanthia lectularia</name>
    <dbReference type="NCBI Taxonomy" id="79782"/>
    <lineage>
        <taxon>Eukaryota</taxon>
        <taxon>Metazoa</taxon>
        <taxon>Ecdysozoa</taxon>
        <taxon>Arthropoda</taxon>
        <taxon>Hexapoda</taxon>
        <taxon>Insecta</taxon>
        <taxon>Pterygota</taxon>
        <taxon>Neoptera</taxon>
        <taxon>Paraneoptera</taxon>
        <taxon>Hemiptera</taxon>
        <taxon>Heteroptera</taxon>
        <taxon>Panheteroptera</taxon>
        <taxon>Cimicomorpha</taxon>
        <taxon>Cimicidae</taxon>
        <taxon>Cimex</taxon>
    </lineage>
</organism>
<dbReference type="RefSeq" id="XP_014243174.1">
    <property type="nucleotide sequence ID" value="XM_014387688.2"/>
</dbReference>
<accession>A0A8I6RC74</accession>
<dbReference type="Pfam" id="PF08824">
    <property type="entry name" value="Serine_rich"/>
    <property type="match status" value="1"/>
</dbReference>
<evidence type="ECO:0000256" key="1">
    <source>
        <dbReference type="ARBA" id="ARBA00004246"/>
    </source>
</evidence>
<dbReference type="GO" id="GO:0016477">
    <property type="term" value="P:cell migration"/>
    <property type="evidence" value="ECO:0007669"/>
    <property type="project" value="TreeGrafter"/>
</dbReference>
<dbReference type="InterPro" id="IPR021901">
    <property type="entry name" value="CAS_C"/>
</dbReference>
<dbReference type="InterPro" id="IPR038319">
    <property type="entry name" value="Serine_rich_sf"/>
</dbReference>
<dbReference type="EnsemblMetazoa" id="XM_014387688.2">
    <property type="protein sequence ID" value="XP_014243174.1"/>
    <property type="gene ID" value="LOC106663109"/>
</dbReference>
<keyword evidence="8" id="KW-0965">Cell junction</keyword>
<evidence type="ECO:0000256" key="4">
    <source>
        <dbReference type="ARBA" id="ARBA00022443"/>
    </source>
</evidence>
<dbReference type="SUPFAM" id="SSF50044">
    <property type="entry name" value="SH3-domain"/>
    <property type="match status" value="1"/>
</dbReference>
<dbReference type="InterPro" id="IPR036028">
    <property type="entry name" value="SH3-like_dom_sf"/>
</dbReference>
<dbReference type="CTD" id="38021"/>
<dbReference type="GeneID" id="106663109"/>
<name>A0A8I6RC74_CIMLE</name>
<dbReference type="AlphaFoldDB" id="A0A8I6RC74"/>
<evidence type="ECO:0000313" key="12">
    <source>
        <dbReference type="EnsemblMetazoa" id="XP_014243175.1"/>
    </source>
</evidence>
<evidence type="ECO:0000256" key="9">
    <source>
        <dbReference type="PROSITE-ProRule" id="PRU00192"/>
    </source>
</evidence>
<feature type="region of interest" description="Disordered" evidence="10">
    <location>
        <begin position="110"/>
        <end position="155"/>
    </location>
</feature>
<evidence type="ECO:0000256" key="3">
    <source>
        <dbReference type="ARBA" id="ARBA00007848"/>
    </source>
</evidence>
<evidence type="ECO:0000259" key="11">
    <source>
        <dbReference type="PROSITE" id="PS50002"/>
    </source>
</evidence>
<keyword evidence="6" id="KW-0597">Phosphoprotein</keyword>
<dbReference type="InterPro" id="IPR001452">
    <property type="entry name" value="SH3_domain"/>
</dbReference>
<dbReference type="PROSITE" id="PS50002">
    <property type="entry name" value="SH3"/>
    <property type="match status" value="1"/>
</dbReference>
<dbReference type="InterPro" id="IPR014928">
    <property type="entry name" value="Serine_rich_dom"/>
</dbReference>
<dbReference type="Proteomes" id="UP000494040">
    <property type="component" value="Unassembled WGS sequence"/>
</dbReference>
<dbReference type="InterPro" id="IPR037362">
    <property type="entry name" value="CAS_fam"/>
</dbReference>
<keyword evidence="13" id="KW-1185">Reference proteome</keyword>
<dbReference type="OMA" id="VYEFPTK"/>
<keyword evidence="5" id="KW-0963">Cytoplasm</keyword>
<dbReference type="GO" id="GO:0005925">
    <property type="term" value="C:focal adhesion"/>
    <property type="evidence" value="ECO:0007669"/>
    <property type="project" value="UniProtKB-SubCell"/>
</dbReference>
<keyword evidence="7" id="KW-0130">Cell adhesion</keyword>
<dbReference type="RefSeq" id="XP_014243175.1">
    <property type="nucleotide sequence ID" value="XM_014387689.2"/>
</dbReference>
<dbReference type="PANTHER" id="PTHR10654">
    <property type="entry name" value="CAS SCAFFOLDING PROTEIN"/>
    <property type="match status" value="1"/>
</dbReference>
<dbReference type="GO" id="GO:0007169">
    <property type="term" value="P:cell surface receptor protein tyrosine kinase signaling pathway"/>
    <property type="evidence" value="ECO:0007669"/>
    <property type="project" value="TreeGrafter"/>
</dbReference>
<feature type="compositionally biased region" description="Low complexity" evidence="10">
    <location>
        <begin position="139"/>
        <end position="155"/>
    </location>
</feature>
<dbReference type="EnsemblMetazoa" id="XM_014387689.2">
    <property type="protein sequence ID" value="XP_014243175.1"/>
    <property type="gene ID" value="LOC106663109"/>
</dbReference>
<reference evidence="12" key="1">
    <citation type="submission" date="2022-01" db="UniProtKB">
        <authorList>
            <consortium name="EnsemblMetazoa"/>
        </authorList>
    </citation>
    <scope>IDENTIFICATION</scope>
</reference>
<dbReference type="Pfam" id="PF12026">
    <property type="entry name" value="CAS_C"/>
    <property type="match status" value="1"/>
</dbReference>
<comment type="subcellular location">
    <subcellularLocation>
        <location evidence="1">Cell junction</location>
        <location evidence="1">Focal adhesion</location>
    </subcellularLocation>
    <subcellularLocation>
        <location evidence="2">Cytoplasm</location>
    </subcellularLocation>
</comment>
<evidence type="ECO:0000256" key="8">
    <source>
        <dbReference type="ARBA" id="ARBA00022949"/>
    </source>
</evidence>
<dbReference type="FunFam" id="2.30.30.40:FF:000009">
    <property type="entry name" value="Breast cancer anti-estrogen resistance 1"/>
    <property type="match status" value="1"/>
</dbReference>